<dbReference type="PANTHER" id="PTHR19376:SF54">
    <property type="entry name" value="DNA-DIRECTED RNA POLYMERASE SUBUNIT BETA"/>
    <property type="match status" value="1"/>
</dbReference>
<name>A0A3G1IVV4_9EUKA</name>
<keyword evidence="3 7" id="KW-0808">Transferase</keyword>
<organism evidence="9">
    <name type="scientific">Gloeochaete wittrockiana</name>
    <dbReference type="NCBI Taxonomy" id="38269"/>
    <lineage>
        <taxon>Eukaryota</taxon>
        <taxon>Glaucocystophyceae</taxon>
        <taxon>Gloeochaetales</taxon>
        <taxon>Gloeochaetaceae</taxon>
        <taxon>Gloeochaete</taxon>
    </lineage>
</organism>
<dbReference type="EC" id="2.7.7.6" evidence="7"/>
<dbReference type="Pfam" id="PF04997">
    <property type="entry name" value="RNA_pol_Rpb1_1"/>
    <property type="match status" value="1"/>
</dbReference>
<dbReference type="Gene3D" id="2.40.40.20">
    <property type="match status" value="1"/>
</dbReference>
<dbReference type="Pfam" id="PF00623">
    <property type="entry name" value="RNA_pol_Rpb1_2"/>
    <property type="match status" value="1"/>
</dbReference>
<dbReference type="Gene3D" id="4.10.860.120">
    <property type="entry name" value="RNA polymerase II, clamp domain"/>
    <property type="match status" value="1"/>
</dbReference>
<dbReference type="SMART" id="SM00663">
    <property type="entry name" value="RPOLA_N"/>
    <property type="match status" value="1"/>
</dbReference>
<evidence type="ECO:0000256" key="6">
    <source>
        <dbReference type="ARBA" id="ARBA00048552"/>
    </source>
</evidence>
<dbReference type="GO" id="GO:0006351">
    <property type="term" value="P:DNA-templated transcription"/>
    <property type="evidence" value="ECO:0007669"/>
    <property type="project" value="InterPro"/>
</dbReference>
<protein>
    <recommendedName>
        <fullName evidence="7">DNA-directed RNA polymerase subunit</fullName>
        <ecNumber evidence="7">2.7.7.6</ecNumber>
    </recommendedName>
</protein>
<dbReference type="SUPFAM" id="SSF64484">
    <property type="entry name" value="beta and beta-prime subunits of DNA dependent RNA-polymerase"/>
    <property type="match status" value="1"/>
</dbReference>
<dbReference type="RefSeq" id="YP_009546125.1">
    <property type="nucleotide sequence ID" value="NC_040153.1"/>
</dbReference>
<dbReference type="InterPro" id="IPR044893">
    <property type="entry name" value="RNA_pol_Rpb1_clamp_domain"/>
</dbReference>
<evidence type="ECO:0000256" key="5">
    <source>
        <dbReference type="ARBA" id="ARBA00023163"/>
    </source>
</evidence>
<dbReference type="GeneID" id="38572590"/>
<evidence type="ECO:0000256" key="2">
    <source>
        <dbReference type="ARBA" id="ARBA00022478"/>
    </source>
</evidence>
<dbReference type="InterPro" id="IPR042102">
    <property type="entry name" value="RNA_pol_Rpb1_3_sf"/>
</dbReference>
<comment type="catalytic activity">
    <reaction evidence="6 7">
        <text>RNA(n) + a ribonucleoside 5'-triphosphate = RNA(n+1) + diphosphate</text>
        <dbReference type="Rhea" id="RHEA:21248"/>
        <dbReference type="Rhea" id="RHEA-COMP:14527"/>
        <dbReference type="Rhea" id="RHEA-COMP:17342"/>
        <dbReference type="ChEBI" id="CHEBI:33019"/>
        <dbReference type="ChEBI" id="CHEBI:61557"/>
        <dbReference type="ChEBI" id="CHEBI:140395"/>
        <dbReference type="EC" id="2.7.7.6"/>
    </reaction>
</comment>
<dbReference type="InterPro" id="IPR006592">
    <property type="entry name" value="RNA_pol_N"/>
</dbReference>
<keyword evidence="5 7" id="KW-0804">Transcription</keyword>
<dbReference type="InterPro" id="IPR007066">
    <property type="entry name" value="RNA_pol_Rpb1_3"/>
</dbReference>
<evidence type="ECO:0000313" key="9">
    <source>
        <dbReference type="EMBL" id="ASQ40186.1"/>
    </source>
</evidence>
<dbReference type="GO" id="GO:0003677">
    <property type="term" value="F:DNA binding"/>
    <property type="evidence" value="ECO:0007669"/>
    <property type="project" value="InterPro"/>
</dbReference>
<sequence length="742" mass="86591">MSRSKQYFDYVKIQLASPETIKFWGERKLGNGVVVGKISEGETLNYRTLKPEMDGLFCEKIFGPARNWQCHCGKYKHMQEAGIVCEKCWVIVTRSLLRRYRMGYISLATKVVHMWYLKSRPSFLSLFLDESKRTVEAIIYFSTYIIVNPKLYAYGRVLNHEYWQLRSNEIFFYDPSIKRSIARPFIKALYGLEPLRIDKEVQTGGDALFSILKNYNLNEEIVSLYRELSYMEQVGEISIKWKKNRISELKLFKFVLKKILLLWSNVSRRSVLKRVKLEPYGFSIPSFGLKPTKKYFGGIWKIPNENEEEEWGYRYRERSTQRTKPKRKTVRERILWLCRRLRLIHYFVATGTKPEWMILSVLPVIPPALRPIVHLGSNRFVSSDLNDLYRLIIRRNNRFFYWQEILAPSVILYQEKRLIQRAVDALIDNSRSPHEKVRSANKKKLLKSLSDVLRGKRGRFRQNLLGKRVDYSGRSVIVVGPELKLYQCGLPVGMAIELFFPLLLYKLICNKMVNNIDAARKLLYKNNAFIKHLLEEIITDRAVLLNRAPTLHRLGIQAFIPVLIEGNAIQLHPLVCSAFNADFDGDQMAVHIPLSARAQHEVQTTMLASYNILSPATGEPIITPTQDIVLGCYYLTVGDSKALDKVNKSLIYNSCLDVLLAYRYRLTSLHSYIWVCVNYGVKDSIIETELLKFRFHGLNAFTKIYKNRRIRENLNITFYIQYIHTTTGRVLFNQFMQNALGQ</sequence>
<evidence type="ECO:0000256" key="3">
    <source>
        <dbReference type="ARBA" id="ARBA00022679"/>
    </source>
</evidence>
<dbReference type="EMBL" id="MF167426">
    <property type="protein sequence ID" value="ASQ40186.1"/>
    <property type="molecule type" value="Genomic_DNA"/>
</dbReference>
<dbReference type="PANTHER" id="PTHR19376">
    <property type="entry name" value="DNA-DIRECTED RNA POLYMERASE"/>
    <property type="match status" value="1"/>
</dbReference>
<accession>A0A3G1IVV4</accession>
<proteinExistence type="inferred from homology"/>
<comment type="similarity">
    <text evidence="7">Belongs to the RNA polymerase beta' chain family.</text>
</comment>
<dbReference type="Gene3D" id="1.10.40.90">
    <property type="match status" value="1"/>
</dbReference>
<evidence type="ECO:0000259" key="8">
    <source>
        <dbReference type="SMART" id="SM00663"/>
    </source>
</evidence>
<evidence type="ECO:0000256" key="1">
    <source>
        <dbReference type="ARBA" id="ARBA00004026"/>
    </source>
</evidence>
<geneLocation type="plastid" evidence="9"/>
<dbReference type="InterPro" id="IPR045867">
    <property type="entry name" value="DNA-dir_RpoC_beta_prime"/>
</dbReference>
<evidence type="ECO:0000256" key="4">
    <source>
        <dbReference type="ARBA" id="ARBA00022695"/>
    </source>
</evidence>
<dbReference type="Pfam" id="PF04983">
    <property type="entry name" value="RNA_pol_Rpb1_3"/>
    <property type="match status" value="1"/>
</dbReference>
<keyword evidence="2 7" id="KW-0240">DNA-directed RNA polymerase</keyword>
<dbReference type="InterPro" id="IPR000722">
    <property type="entry name" value="RNA_pol_asu"/>
</dbReference>
<dbReference type="AlphaFoldDB" id="A0A3G1IVV4"/>
<keyword evidence="9" id="KW-0934">Plastid</keyword>
<gene>
    <name evidence="9" type="primary">rpoC1</name>
</gene>
<feature type="domain" description="RNA polymerase N-terminal" evidence="8">
    <location>
        <begin position="355"/>
        <end position="636"/>
    </location>
</feature>
<dbReference type="Gene3D" id="1.10.274.100">
    <property type="entry name" value="RNA polymerase Rpb1, domain 3"/>
    <property type="match status" value="1"/>
</dbReference>
<dbReference type="InterPro" id="IPR007080">
    <property type="entry name" value="RNA_pol_Rpb1_1"/>
</dbReference>
<dbReference type="GO" id="GO:0003899">
    <property type="term" value="F:DNA-directed RNA polymerase activity"/>
    <property type="evidence" value="ECO:0007669"/>
    <property type="project" value="UniProtKB-EC"/>
</dbReference>
<comment type="function">
    <text evidence="1 7">DNA-dependent RNA polymerase catalyzes the transcription of DNA into RNA using the four ribonucleoside triphosphates as substrates.</text>
</comment>
<reference evidence="9" key="1">
    <citation type="submission" date="2017-05" db="EMBL/GenBank/DDBJ databases">
        <title>Plastid comparative genomics reveals ancient divergence between Glaucophyte genera.</title>
        <authorList>
            <person name="Figueroa-Martinez F.J."/>
            <person name="Jackson C."/>
            <person name="Reyes-Prieto A."/>
        </authorList>
    </citation>
    <scope>NUCLEOTIDE SEQUENCE</scope>
    <source>
        <strain evidence="9">SAG 46.84</strain>
    </source>
</reference>
<dbReference type="GO" id="GO:0000428">
    <property type="term" value="C:DNA-directed RNA polymerase complex"/>
    <property type="evidence" value="ECO:0007669"/>
    <property type="project" value="UniProtKB-KW"/>
</dbReference>
<evidence type="ECO:0000256" key="7">
    <source>
        <dbReference type="RuleBase" id="RU004279"/>
    </source>
</evidence>
<keyword evidence="4 7" id="KW-0548">Nucleotidyltransferase</keyword>